<name>A0A6L9Y5B7_9BURK</name>
<dbReference type="AlphaFoldDB" id="A0A6L9Y5B7"/>
<evidence type="ECO:0000313" key="6">
    <source>
        <dbReference type="EMBL" id="NEN75672.1"/>
    </source>
</evidence>
<dbReference type="InterPro" id="IPR048395">
    <property type="entry name" value="Glyco_hydro_31_C"/>
</dbReference>
<dbReference type="InterPro" id="IPR051816">
    <property type="entry name" value="Glycosyl_Hydrolase_31"/>
</dbReference>
<comment type="similarity">
    <text evidence="1 2">Belongs to the glycosyl hydrolase 31 family.</text>
</comment>
<dbReference type="PANTHER" id="PTHR43863">
    <property type="entry name" value="HYDROLASE, PUTATIVE (AFU_ORTHOLOGUE AFUA_1G03140)-RELATED"/>
    <property type="match status" value="1"/>
</dbReference>
<keyword evidence="7" id="KW-1185">Reference proteome</keyword>
<dbReference type="GO" id="GO:0005975">
    <property type="term" value="P:carbohydrate metabolic process"/>
    <property type="evidence" value="ECO:0007669"/>
    <property type="project" value="InterPro"/>
</dbReference>
<dbReference type="Pfam" id="PF13802">
    <property type="entry name" value="Gal_mutarotas_2"/>
    <property type="match status" value="1"/>
</dbReference>
<dbReference type="GO" id="GO:0004553">
    <property type="term" value="F:hydrolase activity, hydrolyzing O-glycosyl compounds"/>
    <property type="evidence" value="ECO:0007669"/>
    <property type="project" value="InterPro"/>
</dbReference>
<dbReference type="InterPro" id="IPR013780">
    <property type="entry name" value="Glyco_hydro_b"/>
</dbReference>
<dbReference type="GO" id="GO:0030246">
    <property type="term" value="F:carbohydrate binding"/>
    <property type="evidence" value="ECO:0007669"/>
    <property type="project" value="InterPro"/>
</dbReference>
<dbReference type="Gene3D" id="2.60.40.1180">
    <property type="entry name" value="Golgi alpha-mannosidase II"/>
    <property type="match status" value="1"/>
</dbReference>
<protein>
    <submittedName>
        <fullName evidence="6">Glycoside hydrolase family 31 protein</fullName>
    </submittedName>
</protein>
<dbReference type="InterPro" id="IPR025887">
    <property type="entry name" value="Glyco_hydro_31_N_dom"/>
</dbReference>
<evidence type="ECO:0000256" key="1">
    <source>
        <dbReference type="ARBA" id="ARBA00007806"/>
    </source>
</evidence>
<feature type="domain" description="Glycoside hydrolase family 31 TIM barrel" evidence="3">
    <location>
        <begin position="228"/>
        <end position="535"/>
    </location>
</feature>
<feature type="domain" description="Glycoside hydrolase family 31 N-terminal" evidence="4">
    <location>
        <begin position="28"/>
        <end position="157"/>
    </location>
</feature>
<evidence type="ECO:0000259" key="3">
    <source>
        <dbReference type="Pfam" id="PF01055"/>
    </source>
</evidence>
<dbReference type="Pfam" id="PF21365">
    <property type="entry name" value="Glyco_hydro_31_3rd"/>
    <property type="match status" value="1"/>
</dbReference>
<keyword evidence="2" id="KW-0326">Glycosidase</keyword>
<dbReference type="RefSeq" id="WP_163764285.1">
    <property type="nucleotide sequence ID" value="NZ_JAAGYR010000007.1"/>
</dbReference>
<dbReference type="SUPFAM" id="SSF74650">
    <property type="entry name" value="Galactose mutarotase-like"/>
    <property type="match status" value="1"/>
</dbReference>
<accession>A0A6L9Y5B7</accession>
<gene>
    <name evidence="6" type="ORF">F9B74_04930</name>
</gene>
<dbReference type="CDD" id="cd14752">
    <property type="entry name" value="GH31_N"/>
    <property type="match status" value="1"/>
</dbReference>
<organism evidence="6 7">
    <name type="scientific">Pelistega ratti</name>
    <dbReference type="NCBI Taxonomy" id="2652177"/>
    <lineage>
        <taxon>Bacteria</taxon>
        <taxon>Pseudomonadati</taxon>
        <taxon>Pseudomonadota</taxon>
        <taxon>Betaproteobacteria</taxon>
        <taxon>Burkholderiales</taxon>
        <taxon>Alcaligenaceae</taxon>
        <taxon>Pelistega</taxon>
    </lineage>
</organism>
<dbReference type="Pfam" id="PF01055">
    <property type="entry name" value="Glyco_hydro_31_2nd"/>
    <property type="match status" value="1"/>
</dbReference>
<evidence type="ECO:0000256" key="2">
    <source>
        <dbReference type="RuleBase" id="RU361185"/>
    </source>
</evidence>
<dbReference type="InterPro" id="IPR000322">
    <property type="entry name" value="Glyco_hydro_31_TIM"/>
</dbReference>
<sequence length="710" mass="80342">MAIQLKHLALSEQQAGFCVFTTEHDWVLRIEATALGVFRLRCGLAAKLDDSALNAKAQARRDLLLARQEQSSEFIVETLKPKQAWRLSQGNTAVEIHTNPFSLQFFKDEQLVLRTKDVLGFDSSKEQWTLQFARSENIYGLGRTTDRYARYGEIYSDGNSEYVPFAWSPQEWGIFVNSLLPVTHHLGDTADSDYTINIYDKALDIFIYIASPSDIFNQFSATVGRVVQPPLRAVGVWFAQADQQSLVDFTQQAQEMTKAGFAVDTLQLAPPSVFPFQEDKPSMDWDEKRLGDIRTFMTTYLKGHYHLCLPTSLGVPVGTALFTDLEDRAWLLLDETGKAAIFHTPYGDVGLLDLTYKDAYKLWSSRHQQLLDNTDATLSLTDTLDIEDGISARQGEEGGFLRALYPLWAEQALIEALSANKTPSEAYIRRHTLSLNSARVTGLYTTADVRHFEDLRALLRQHLTVQASAIVSQTHTIDLPRLDKQLYLRFLALSVFSAGFVIPAESVCLPMMFDKATQKIIKQFWLLRSRLIPYVLGIIEDANRTGLPVQRMMPLAFPQDKTAWEYEDQFLFGPALLVAPILDKGNTVNIYLPRGEAWWDLNTGIRYEGGQILAYQCEVDSIPVFGREGYMLCLGPELSSLAEFNSARVLDEVWLFGMPIHNPVVMRNKIRVMQMQGSSYIKGFEGLRILQSEGLEVKRRGAEVRISRER</sequence>
<dbReference type="Gene3D" id="2.60.40.1760">
    <property type="entry name" value="glycosyl hydrolase (family 31)"/>
    <property type="match status" value="1"/>
</dbReference>
<proteinExistence type="inferred from homology"/>
<keyword evidence="2 6" id="KW-0378">Hydrolase</keyword>
<dbReference type="InterPro" id="IPR011013">
    <property type="entry name" value="Gal_mutarotase_sf_dom"/>
</dbReference>
<dbReference type="SUPFAM" id="SSF51445">
    <property type="entry name" value="(Trans)glycosidases"/>
    <property type="match status" value="1"/>
</dbReference>
<feature type="domain" description="Glycosyl hydrolase family 31 C-terminal" evidence="5">
    <location>
        <begin position="546"/>
        <end position="631"/>
    </location>
</feature>
<dbReference type="SUPFAM" id="SSF51011">
    <property type="entry name" value="Glycosyl hydrolase domain"/>
    <property type="match status" value="1"/>
</dbReference>
<reference evidence="6 7" key="1">
    <citation type="submission" date="2020-02" db="EMBL/GenBank/DDBJ databases">
        <title>Pelistega sp. NLN82 were isolated from wild rodents of the Hainan Island.</title>
        <authorList>
            <person name="Niu N."/>
            <person name="Zhou J."/>
        </authorList>
    </citation>
    <scope>NUCLEOTIDE SEQUENCE [LARGE SCALE GENOMIC DNA]</scope>
    <source>
        <strain evidence="6 7">NLN82</strain>
    </source>
</reference>
<dbReference type="Gene3D" id="3.20.20.80">
    <property type="entry name" value="Glycosidases"/>
    <property type="match status" value="1"/>
</dbReference>
<dbReference type="PANTHER" id="PTHR43863:SF2">
    <property type="entry name" value="MALTASE-GLUCOAMYLASE"/>
    <property type="match status" value="1"/>
</dbReference>
<evidence type="ECO:0000259" key="4">
    <source>
        <dbReference type="Pfam" id="PF13802"/>
    </source>
</evidence>
<dbReference type="EMBL" id="JAAGYR010000007">
    <property type="protein sequence ID" value="NEN75672.1"/>
    <property type="molecule type" value="Genomic_DNA"/>
</dbReference>
<dbReference type="InterPro" id="IPR017853">
    <property type="entry name" value="GH"/>
</dbReference>
<dbReference type="Proteomes" id="UP000477651">
    <property type="component" value="Unassembled WGS sequence"/>
</dbReference>
<comment type="caution">
    <text evidence="6">The sequence shown here is derived from an EMBL/GenBank/DDBJ whole genome shotgun (WGS) entry which is preliminary data.</text>
</comment>
<evidence type="ECO:0000313" key="7">
    <source>
        <dbReference type="Proteomes" id="UP000477651"/>
    </source>
</evidence>
<evidence type="ECO:0000259" key="5">
    <source>
        <dbReference type="Pfam" id="PF21365"/>
    </source>
</evidence>